<accession>A0ABT2HIL7</accession>
<comment type="caution">
    <text evidence="2">The sequence shown here is derived from an EMBL/GenBank/DDBJ whole genome shotgun (WGS) entry which is preliminary data.</text>
</comment>
<dbReference type="RefSeq" id="WP_229666876.1">
    <property type="nucleotide sequence ID" value="NZ_BMNV01000007.1"/>
</dbReference>
<gene>
    <name evidence="2" type="ORF">NYQ28_10940</name>
</gene>
<evidence type="ECO:0000313" key="2">
    <source>
        <dbReference type="EMBL" id="MCS6523081.1"/>
    </source>
</evidence>
<reference evidence="2 3" key="1">
    <citation type="submission" date="2022-08" db="EMBL/GenBank/DDBJ databases">
        <title>Taxonomy of Curtobacterium flaccumfaciens.</title>
        <authorList>
            <person name="Osdaghi E."/>
            <person name="Taghavi S.M."/>
            <person name="Hamidizade M."/>
            <person name="Abachi H."/>
            <person name="Fazliarab A."/>
            <person name="Baeyen S."/>
            <person name="Portier P."/>
            <person name="Van Vaerenbergh J."/>
            <person name="Jacques M.-A."/>
        </authorList>
    </citation>
    <scope>NUCLEOTIDE SEQUENCE [LARGE SCALE GENOMIC DNA]</scope>
    <source>
        <strain evidence="2 3">LMG8786T</strain>
    </source>
</reference>
<dbReference type="EMBL" id="JANVAD010000005">
    <property type="protein sequence ID" value="MCS6523081.1"/>
    <property type="molecule type" value="Genomic_DNA"/>
</dbReference>
<proteinExistence type="predicted"/>
<protein>
    <submittedName>
        <fullName evidence="2">Uncharacterized protein</fullName>
    </submittedName>
</protein>
<dbReference type="GeneID" id="95325684"/>
<dbReference type="Proteomes" id="UP001652264">
    <property type="component" value="Unassembled WGS sequence"/>
</dbReference>
<feature type="compositionally biased region" description="Polar residues" evidence="1">
    <location>
        <begin position="30"/>
        <end position="66"/>
    </location>
</feature>
<sequence>MFLDLPWAEAAAVTATDESTVDVADEVSPRSATASGMSRSPSSGTPSAAWSPDRSLTNTGATFSVS</sequence>
<name>A0ABT2HIL7_9MICO</name>
<evidence type="ECO:0000313" key="3">
    <source>
        <dbReference type="Proteomes" id="UP001652264"/>
    </source>
</evidence>
<evidence type="ECO:0000256" key="1">
    <source>
        <dbReference type="SAM" id="MobiDB-lite"/>
    </source>
</evidence>
<keyword evidence="3" id="KW-1185">Reference proteome</keyword>
<organism evidence="2 3">
    <name type="scientific">Curtobacterium citreum</name>
    <dbReference type="NCBI Taxonomy" id="2036"/>
    <lineage>
        <taxon>Bacteria</taxon>
        <taxon>Bacillati</taxon>
        <taxon>Actinomycetota</taxon>
        <taxon>Actinomycetes</taxon>
        <taxon>Micrococcales</taxon>
        <taxon>Microbacteriaceae</taxon>
        <taxon>Curtobacterium</taxon>
    </lineage>
</organism>
<feature type="region of interest" description="Disordered" evidence="1">
    <location>
        <begin position="13"/>
        <end position="66"/>
    </location>
</feature>